<reference evidence="1 2" key="1">
    <citation type="submission" date="2022-01" db="EMBL/GenBank/DDBJ databases">
        <authorList>
            <person name="Xiong W."/>
            <person name="Schranz E."/>
        </authorList>
    </citation>
    <scope>NUCLEOTIDE SEQUENCE [LARGE SCALE GENOMIC DNA]</scope>
</reference>
<proteinExistence type="predicted"/>
<protein>
    <submittedName>
        <fullName evidence="1">Uncharacterized protein</fullName>
    </submittedName>
</protein>
<dbReference type="Proteomes" id="UP001157418">
    <property type="component" value="Unassembled WGS sequence"/>
</dbReference>
<comment type="caution">
    <text evidence="1">The sequence shown here is derived from an EMBL/GenBank/DDBJ whole genome shotgun (WGS) entry which is preliminary data.</text>
</comment>
<keyword evidence="2" id="KW-1185">Reference proteome</keyword>
<accession>A0AAU9PED9</accession>
<dbReference type="AlphaFoldDB" id="A0AAU9PED9"/>
<evidence type="ECO:0000313" key="2">
    <source>
        <dbReference type="Proteomes" id="UP001157418"/>
    </source>
</evidence>
<gene>
    <name evidence="1" type="ORF">LVIROSA_LOCUS33981</name>
</gene>
<dbReference type="EMBL" id="CAKMRJ010005634">
    <property type="protein sequence ID" value="CAH1448434.1"/>
    <property type="molecule type" value="Genomic_DNA"/>
</dbReference>
<sequence>MNNLDYIMYNKKLKKKCIKRAKLKECDPLVVEHIWSNDEWIASPSDGEEDDIGGGGKFGEEDGEVIGSARGGGLLEDLEVAGQLGKGVELGKGKMFK</sequence>
<organism evidence="1 2">
    <name type="scientific">Lactuca virosa</name>
    <dbReference type="NCBI Taxonomy" id="75947"/>
    <lineage>
        <taxon>Eukaryota</taxon>
        <taxon>Viridiplantae</taxon>
        <taxon>Streptophyta</taxon>
        <taxon>Embryophyta</taxon>
        <taxon>Tracheophyta</taxon>
        <taxon>Spermatophyta</taxon>
        <taxon>Magnoliopsida</taxon>
        <taxon>eudicotyledons</taxon>
        <taxon>Gunneridae</taxon>
        <taxon>Pentapetalae</taxon>
        <taxon>asterids</taxon>
        <taxon>campanulids</taxon>
        <taxon>Asterales</taxon>
        <taxon>Asteraceae</taxon>
        <taxon>Cichorioideae</taxon>
        <taxon>Cichorieae</taxon>
        <taxon>Lactucinae</taxon>
        <taxon>Lactuca</taxon>
    </lineage>
</organism>
<name>A0AAU9PED9_9ASTR</name>
<evidence type="ECO:0000313" key="1">
    <source>
        <dbReference type="EMBL" id="CAH1448434.1"/>
    </source>
</evidence>